<dbReference type="EMBL" id="EF086390">
    <property type="protein sequence ID" value="ABK25656.1"/>
    <property type="molecule type" value="mRNA"/>
</dbReference>
<organism evidence="1">
    <name type="scientific">Picea sitchensis</name>
    <name type="common">Sitka spruce</name>
    <name type="synonym">Pinus sitchensis</name>
    <dbReference type="NCBI Taxonomy" id="3332"/>
    <lineage>
        <taxon>Eukaryota</taxon>
        <taxon>Viridiplantae</taxon>
        <taxon>Streptophyta</taxon>
        <taxon>Embryophyta</taxon>
        <taxon>Tracheophyta</taxon>
        <taxon>Spermatophyta</taxon>
        <taxon>Pinopsida</taxon>
        <taxon>Pinidae</taxon>
        <taxon>Conifers I</taxon>
        <taxon>Pinales</taxon>
        <taxon>Pinaceae</taxon>
        <taxon>Picea</taxon>
    </lineage>
</organism>
<proteinExistence type="evidence at transcript level"/>
<name>A9NYE5_PICSI</name>
<protein>
    <submittedName>
        <fullName evidence="1">Uncharacterized protein</fullName>
    </submittedName>
</protein>
<accession>A9NYE5</accession>
<evidence type="ECO:0000313" key="1">
    <source>
        <dbReference type="EMBL" id="ABK25656.1"/>
    </source>
</evidence>
<sequence>MATLVLLLREFLRIRDYGAHGDYDLLLQYSNEMNSTIENEYPVMVGGNKKMHRNNFIMAITTNEELVEREYMILPLQLSVTQLWP</sequence>
<dbReference type="AlphaFoldDB" id="A9NYE5"/>
<reference evidence="1" key="1">
    <citation type="journal article" date="2008" name="BMC Genomics">
        <title>A conifer genomics resource of 200,000 spruce (Picea spp.) ESTs and 6,464 high-quality, sequence-finished full-length cDNAs for Sitka spruce (Picea sitchensis).</title>
        <authorList>
            <person name="Ralph S.G."/>
            <person name="Chun H.J."/>
            <person name="Kolosova N."/>
            <person name="Cooper D."/>
            <person name="Oddy C."/>
            <person name="Ritland C.E."/>
            <person name="Kirkpatrick R."/>
            <person name="Moore R."/>
            <person name="Barber S."/>
            <person name="Holt R.A."/>
            <person name="Jones S.J."/>
            <person name="Marra M.A."/>
            <person name="Douglas C.J."/>
            <person name="Ritland K."/>
            <person name="Bohlmann J."/>
        </authorList>
    </citation>
    <scope>NUCLEOTIDE SEQUENCE</scope>
    <source>
        <tissue evidence="1">Green portion of the leader tissue</tissue>
    </source>
</reference>